<dbReference type="PANTHER" id="PTHR42748:SF30">
    <property type="entry name" value="NMRA-LIKE DOMAIN-CONTAINING PROTEIN"/>
    <property type="match status" value="1"/>
</dbReference>
<keyword evidence="6" id="KW-1185">Reference proteome</keyword>
<feature type="domain" description="NmrA-like" evidence="4">
    <location>
        <begin position="4"/>
        <end position="246"/>
    </location>
</feature>
<accession>A0A167KKV8</accession>
<dbReference type="Gene3D" id="3.40.50.720">
    <property type="entry name" value="NAD(P)-binding Rossmann-like Domain"/>
    <property type="match status" value="1"/>
</dbReference>
<name>A0A167KKV8_CALVF</name>
<evidence type="ECO:0000256" key="1">
    <source>
        <dbReference type="ARBA" id="ARBA00006328"/>
    </source>
</evidence>
<dbReference type="CDD" id="cd05251">
    <property type="entry name" value="NmrA_like_SDR_a"/>
    <property type="match status" value="1"/>
</dbReference>
<evidence type="ECO:0000256" key="2">
    <source>
        <dbReference type="ARBA" id="ARBA00022857"/>
    </source>
</evidence>
<proteinExistence type="inferred from homology"/>
<dbReference type="InterPro" id="IPR008030">
    <property type="entry name" value="NmrA-like"/>
</dbReference>
<dbReference type="SUPFAM" id="SSF51735">
    <property type="entry name" value="NAD(P)-binding Rossmann-fold domains"/>
    <property type="match status" value="1"/>
</dbReference>
<dbReference type="EMBL" id="KV417293">
    <property type="protein sequence ID" value="KZO94748.1"/>
    <property type="molecule type" value="Genomic_DNA"/>
</dbReference>
<dbReference type="InterPro" id="IPR051164">
    <property type="entry name" value="NmrA-like_oxidored"/>
</dbReference>
<dbReference type="Proteomes" id="UP000076738">
    <property type="component" value="Unassembled WGS sequence"/>
</dbReference>
<dbReference type="GO" id="GO:0016491">
    <property type="term" value="F:oxidoreductase activity"/>
    <property type="evidence" value="ECO:0007669"/>
    <property type="project" value="UniProtKB-KW"/>
</dbReference>
<evidence type="ECO:0000259" key="4">
    <source>
        <dbReference type="Pfam" id="PF05368"/>
    </source>
</evidence>
<dbReference type="InterPro" id="IPR036291">
    <property type="entry name" value="NAD(P)-bd_dom_sf"/>
</dbReference>
<keyword evidence="2" id="KW-0521">NADP</keyword>
<dbReference type="OrthoDB" id="9997102at2759"/>
<evidence type="ECO:0000313" key="6">
    <source>
        <dbReference type="Proteomes" id="UP000076738"/>
    </source>
</evidence>
<dbReference type="Gene3D" id="3.90.25.10">
    <property type="entry name" value="UDP-galactose 4-epimerase, domain 1"/>
    <property type="match status" value="1"/>
</dbReference>
<organism evidence="5 6">
    <name type="scientific">Calocera viscosa (strain TUFC12733)</name>
    <dbReference type="NCBI Taxonomy" id="1330018"/>
    <lineage>
        <taxon>Eukaryota</taxon>
        <taxon>Fungi</taxon>
        <taxon>Dikarya</taxon>
        <taxon>Basidiomycota</taxon>
        <taxon>Agaricomycotina</taxon>
        <taxon>Dacrymycetes</taxon>
        <taxon>Dacrymycetales</taxon>
        <taxon>Dacrymycetaceae</taxon>
        <taxon>Calocera</taxon>
    </lineage>
</organism>
<dbReference type="Pfam" id="PF05368">
    <property type="entry name" value="NmrA"/>
    <property type="match status" value="1"/>
</dbReference>
<dbReference type="GO" id="GO:0005634">
    <property type="term" value="C:nucleus"/>
    <property type="evidence" value="ECO:0007669"/>
    <property type="project" value="TreeGrafter"/>
</dbReference>
<reference evidence="5 6" key="1">
    <citation type="journal article" date="2016" name="Mol. Biol. Evol.">
        <title>Comparative Genomics of Early-Diverging Mushroom-Forming Fungi Provides Insights into the Origins of Lignocellulose Decay Capabilities.</title>
        <authorList>
            <person name="Nagy L.G."/>
            <person name="Riley R."/>
            <person name="Tritt A."/>
            <person name="Adam C."/>
            <person name="Daum C."/>
            <person name="Floudas D."/>
            <person name="Sun H."/>
            <person name="Yadav J.S."/>
            <person name="Pangilinan J."/>
            <person name="Larsson K.H."/>
            <person name="Matsuura K."/>
            <person name="Barry K."/>
            <person name="Labutti K."/>
            <person name="Kuo R."/>
            <person name="Ohm R.A."/>
            <person name="Bhattacharya S.S."/>
            <person name="Shirouzu T."/>
            <person name="Yoshinaga Y."/>
            <person name="Martin F.M."/>
            <person name="Grigoriev I.V."/>
            <person name="Hibbett D.S."/>
        </authorList>
    </citation>
    <scope>NUCLEOTIDE SEQUENCE [LARGE SCALE GENOMIC DNA]</scope>
    <source>
        <strain evidence="5 6">TUFC12733</strain>
    </source>
</reference>
<dbReference type="PANTHER" id="PTHR42748">
    <property type="entry name" value="NITROGEN METABOLITE REPRESSION PROTEIN NMRA FAMILY MEMBER"/>
    <property type="match status" value="1"/>
</dbReference>
<gene>
    <name evidence="5" type="ORF">CALVIDRAFT_599802</name>
</gene>
<protein>
    <submittedName>
        <fullName evidence="5">NAD(P)-binding protein</fullName>
    </submittedName>
</protein>
<dbReference type="STRING" id="1330018.A0A167KKV8"/>
<evidence type="ECO:0000256" key="3">
    <source>
        <dbReference type="ARBA" id="ARBA00023002"/>
    </source>
</evidence>
<evidence type="ECO:0000313" key="5">
    <source>
        <dbReference type="EMBL" id="KZO94748.1"/>
    </source>
</evidence>
<dbReference type="AlphaFoldDB" id="A0A167KKV8"/>
<sequence>MSPKIVVVAGATGNQGGSVVTALVNHGGYVVRGLTRDITSAASQALTARGVEMLQISVMDREGLVEAFKGAYAVFGVTKPFTKDNETDQGKNMVDACRANDVPLFVWTSLPSATKLSNGKVTGISILDDKAAVDQYTQAVGQPTVILHTGSFTENMINQNQLKSTAPGKWEIQFPIAPPDHVQPFSYIKKDVGPAVTAIIDHWEDASWRQRLTKEPIIMCSYNLCGKEMAATLARLTGKEVTYVTLIDTIPEPAKSMFIFFRDYWDYPDPIPPTILTDLGIKFHTFEDYVRDKLVQFMNEKDSA</sequence>
<keyword evidence="3" id="KW-0560">Oxidoreductase</keyword>
<comment type="similarity">
    <text evidence="1">Belongs to the NmrA-type oxidoreductase family.</text>
</comment>